<protein>
    <submittedName>
        <fullName evidence="2">Antibiotic biosynthesis monooxygenase</fullName>
    </submittedName>
</protein>
<accession>A0A6H0SN01</accession>
<dbReference type="GO" id="GO:0004497">
    <property type="term" value="F:monooxygenase activity"/>
    <property type="evidence" value="ECO:0007669"/>
    <property type="project" value="UniProtKB-KW"/>
</dbReference>
<keyword evidence="2" id="KW-0560">Oxidoreductase</keyword>
<dbReference type="EMBL" id="CP032549">
    <property type="protein sequence ID" value="QIV87809.1"/>
    <property type="molecule type" value="Genomic_DNA"/>
</dbReference>
<dbReference type="Pfam" id="PF03992">
    <property type="entry name" value="ABM"/>
    <property type="match status" value="1"/>
</dbReference>
<gene>
    <name evidence="2" type="ORF">D3791_12235</name>
</gene>
<dbReference type="InterPro" id="IPR011008">
    <property type="entry name" value="Dimeric_a/b-barrel"/>
</dbReference>
<keyword evidence="3" id="KW-1185">Reference proteome</keyword>
<dbReference type="Proteomes" id="UP000502331">
    <property type="component" value="Chromosome"/>
</dbReference>
<evidence type="ECO:0000313" key="3">
    <source>
        <dbReference type="Proteomes" id="UP000502331"/>
    </source>
</evidence>
<feature type="domain" description="ABM" evidence="1">
    <location>
        <begin position="18"/>
        <end position="68"/>
    </location>
</feature>
<dbReference type="InterPro" id="IPR007138">
    <property type="entry name" value="ABM_dom"/>
</dbReference>
<dbReference type="SUPFAM" id="SSF54909">
    <property type="entry name" value="Dimeric alpha+beta barrel"/>
    <property type="match status" value="1"/>
</dbReference>
<keyword evidence="2" id="KW-0503">Monooxygenase</keyword>
<sequence>MGIVSLTGRLICSSQSEADTVNQLLPAHVQLTTAEAGCLSFHVTPTEDPWIWNVAEEFTDPSAFEAHQVRVRDSAWGQGTAGIKREYRIDGLPSAAR</sequence>
<name>A0A6H0SN01_9MICC</name>
<dbReference type="AlphaFoldDB" id="A0A6H0SN01"/>
<evidence type="ECO:0000313" key="2">
    <source>
        <dbReference type="EMBL" id="QIV87809.1"/>
    </source>
</evidence>
<evidence type="ECO:0000259" key="1">
    <source>
        <dbReference type="Pfam" id="PF03992"/>
    </source>
</evidence>
<dbReference type="Gene3D" id="3.30.70.100">
    <property type="match status" value="1"/>
</dbReference>
<proteinExistence type="predicted"/>
<reference evidence="2 3" key="1">
    <citation type="submission" date="2018-09" db="EMBL/GenBank/DDBJ databases">
        <title>Glutamicibacter mishrai S5-52T (LMG 29155T = KCTC 39846T).</title>
        <authorList>
            <person name="Das S.K."/>
        </authorList>
    </citation>
    <scope>NUCLEOTIDE SEQUENCE [LARGE SCALE GENOMIC DNA]</scope>
    <source>
        <strain evidence="2 3">S5-52</strain>
    </source>
</reference>
<organism evidence="2 3">
    <name type="scientific">Glutamicibacter mishrai</name>
    <dbReference type="NCBI Taxonomy" id="1775880"/>
    <lineage>
        <taxon>Bacteria</taxon>
        <taxon>Bacillati</taxon>
        <taxon>Actinomycetota</taxon>
        <taxon>Actinomycetes</taxon>
        <taxon>Micrococcales</taxon>
        <taxon>Micrococcaceae</taxon>
        <taxon>Glutamicibacter</taxon>
    </lineage>
</organism>